<dbReference type="AlphaFoldDB" id="A0A8J2Z5B0"/>
<dbReference type="RefSeq" id="WP_117003174.1">
    <property type="nucleotide sequence ID" value="NZ_BMJS01000022.1"/>
</dbReference>
<keyword evidence="2" id="KW-1185">Reference proteome</keyword>
<organism evidence="1 2">
    <name type="scientific">Cysteiniphilum litorale</name>
    <dbReference type="NCBI Taxonomy" id="2056700"/>
    <lineage>
        <taxon>Bacteria</taxon>
        <taxon>Pseudomonadati</taxon>
        <taxon>Pseudomonadota</taxon>
        <taxon>Gammaproteobacteria</taxon>
        <taxon>Thiotrichales</taxon>
        <taxon>Fastidiosibacteraceae</taxon>
        <taxon>Cysteiniphilum</taxon>
    </lineage>
</organism>
<dbReference type="EMBL" id="BMJS01000022">
    <property type="protein sequence ID" value="GGG01671.1"/>
    <property type="molecule type" value="Genomic_DNA"/>
</dbReference>
<dbReference type="NCBIfam" id="NF040493">
    <property type="entry name" value="TA_anti_VapB"/>
    <property type="match status" value="1"/>
</dbReference>
<dbReference type="InterPro" id="IPR037914">
    <property type="entry name" value="SpoVT-AbrB_sf"/>
</dbReference>
<dbReference type="Gene3D" id="2.10.260.10">
    <property type="match status" value="1"/>
</dbReference>
<evidence type="ECO:0000313" key="1">
    <source>
        <dbReference type="EMBL" id="GGG01671.1"/>
    </source>
</evidence>
<comment type="caution">
    <text evidence="1">The sequence shown here is derived from an EMBL/GenBank/DDBJ whole genome shotgun (WGS) entry which is preliminary data.</text>
</comment>
<dbReference type="SUPFAM" id="SSF89447">
    <property type="entry name" value="AbrB/MazE/MraZ-like"/>
    <property type="match status" value="1"/>
</dbReference>
<evidence type="ECO:0000313" key="2">
    <source>
        <dbReference type="Proteomes" id="UP000636949"/>
    </source>
</evidence>
<dbReference type="Proteomes" id="UP000636949">
    <property type="component" value="Unassembled WGS sequence"/>
</dbReference>
<sequence length="80" mass="9510">MIHTAKLFMNGRSQAVRLPSSYRFDCKEVYIRRHPETGDIIISKKPGSWEDFFEMKEGKKIPKDFMADRDDEMPPQRDLF</sequence>
<reference evidence="1" key="1">
    <citation type="journal article" date="2014" name="Int. J. Syst. Evol. Microbiol.">
        <title>Complete genome sequence of Corynebacterium casei LMG S-19264T (=DSM 44701T), isolated from a smear-ripened cheese.</title>
        <authorList>
            <consortium name="US DOE Joint Genome Institute (JGI-PGF)"/>
            <person name="Walter F."/>
            <person name="Albersmeier A."/>
            <person name="Kalinowski J."/>
            <person name="Ruckert C."/>
        </authorList>
    </citation>
    <scope>NUCLEOTIDE SEQUENCE</scope>
    <source>
        <strain evidence="1">CGMCC 1.15758</strain>
    </source>
</reference>
<proteinExistence type="predicted"/>
<dbReference type="InterPro" id="IPR047976">
    <property type="entry name" value="Anti_VapB2-like"/>
</dbReference>
<name>A0A8J2Z5B0_9GAMM</name>
<protein>
    <submittedName>
        <fullName evidence="1">Antitoxin</fullName>
    </submittedName>
</protein>
<gene>
    <name evidence="1" type="ORF">GCM10010995_18930</name>
</gene>
<dbReference type="OrthoDB" id="5298361at2"/>
<accession>A0A8J2Z5B0</accession>
<reference evidence="1" key="2">
    <citation type="submission" date="2020-09" db="EMBL/GenBank/DDBJ databases">
        <authorList>
            <person name="Sun Q."/>
            <person name="Zhou Y."/>
        </authorList>
    </citation>
    <scope>NUCLEOTIDE SEQUENCE</scope>
    <source>
        <strain evidence="1">CGMCC 1.15758</strain>
    </source>
</reference>